<dbReference type="EMBL" id="MU003518">
    <property type="protein sequence ID" value="KAF2467869.1"/>
    <property type="molecule type" value="Genomic_DNA"/>
</dbReference>
<sequence>MLRLLLVGFSLLTTTYASTSPVQVPMMTSNLEKQKQTPHLPITTGRNNHYYIPSPENSSHPILLKLNTLSTLSQPHCPRLAAMRISQSPFTPGSLTFAALPSPSDLTSVFWFQTQRAGVSLPISSLSISSNGKVFEKAKLRAYTARIDPSTPYITVPRSIHETLVSATRAYKVYHSDKKMYEYVVDCDVRPKCPVIVIDFGGDEIQVGAYRYALQAPDGSEKCVLLVRSEDGEAGNGRRGREVVLGGAFLVGRLVVLDFEYGYTGIAQW</sequence>
<keyword evidence="2" id="KW-1185">Reference proteome</keyword>
<organism evidence="1 2">
    <name type="scientific">Lindgomyces ingoldianus</name>
    <dbReference type="NCBI Taxonomy" id="673940"/>
    <lineage>
        <taxon>Eukaryota</taxon>
        <taxon>Fungi</taxon>
        <taxon>Dikarya</taxon>
        <taxon>Ascomycota</taxon>
        <taxon>Pezizomycotina</taxon>
        <taxon>Dothideomycetes</taxon>
        <taxon>Pleosporomycetidae</taxon>
        <taxon>Pleosporales</taxon>
        <taxon>Lindgomycetaceae</taxon>
        <taxon>Lindgomyces</taxon>
    </lineage>
</organism>
<accession>A0ACB6QLI4</accession>
<evidence type="ECO:0000313" key="2">
    <source>
        <dbReference type="Proteomes" id="UP000799755"/>
    </source>
</evidence>
<reference evidence="1" key="1">
    <citation type="journal article" date="2020" name="Stud. Mycol.">
        <title>101 Dothideomycetes genomes: a test case for predicting lifestyles and emergence of pathogens.</title>
        <authorList>
            <person name="Haridas S."/>
            <person name="Albert R."/>
            <person name="Binder M."/>
            <person name="Bloem J."/>
            <person name="Labutti K."/>
            <person name="Salamov A."/>
            <person name="Andreopoulos B."/>
            <person name="Baker S."/>
            <person name="Barry K."/>
            <person name="Bills G."/>
            <person name="Bluhm B."/>
            <person name="Cannon C."/>
            <person name="Castanera R."/>
            <person name="Culley D."/>
            <person name="Daum C."/>
            <person name="Ezra D."/>
            <person name="Gonzalez J."/>
            <person name="Henrissat B."/>
            <person name="Kuo A."/>
            <person name="Liang C."/>
            <person name="Lipzen A."/>
            <person name="Lutzoni F."/>
            <person name="Magnuson J."/>
            <person name="Mondo S."/>
            <person name="Nolan M."/>
            <person name="Ohm R."/>
            <person name="Pangilinan J."/>
            <person name="Park H.-J."/>
            <person name="Ramirez L."/>
            <person name="Alfaro M."/>
            <person name="Sun H."/>
            <person name="Tritt A."/>
            <person name="Yoshinaga Y."/>
            <person name="Zwiers L.-H."/>
            <person name="Turgeon B."/>
            <person name="Goodwin S."/>
            <person name="Spatafora J."/>
            <person name="Crous P."/>
            <person name="Grigoriev I."/>
        </authorList>
    </citation>
    <scope>NUCLEOTIDE SEQUENCE</scope>
    <source>
        <strain evidence="1">ATCC 200398</strain>
    </source>
</reference>
<comment type="caution">
    <text evidence="1">The sequence shown here is derived from an EMBL/GenBank/DDBJ whole genome shotgun (WGS) entry which is preliminary data.</text>
</comment>
<dbReference type="Proteomes" id="UP000799755">
    <property type="component" value="Unassembled WGS sequence"/>
</dbReference>
<proteinExistence type="predicted"/>
<evidence type="ECO:0000313" key="1">
    <source>
        <dbReference type="EMBL" id="KAF2467869.1"/>
    </source>
</evidence>
<protein>
    <submittedName>
        <fullName evidence="1">Uncharacterized protein</fullName>
    </submittedName>
</protein>
<name>A0ACB6QLI4_9PLEO</name>
<gene>
    <name evidence="1" type="ORF">BDR25DRAFT_60222</name>
</gene>